<evidence type="ECO:0008006" key="2">
    <source>
        <dbReference type="Google" id="ProtNLM"/>
    </source>
</evidence>
<feature type="non-terminal residue" evidence="1">
    <location>
        <position position="1"/>
    </location>
</feature>
<dbReference type="EMBL" id="BART01007233">
    <property type="protein sequence ID" value="GAG55153.1"/>
    <property type="molecule type" value="Genomic_DNA"/>
</dbReference>
<comment type="caution">
    <text evidence="1">The sequence shown here is derived from an EMBL/GenBank/DDBJ whole genome shotgun (WGS) entry which is preliminary data.</text>
</comment>
<protein>
    <recommendedName>
        <fullName evidence="2">Nucleotide exchange factor GrpE</fullName>
    </recommendedName>
</protein>
<organism evidence="1">
    <name type="scientific">marine sediment metagenome</name>
    <dbReference type="NCBI Taxonomy" id="412755"/>
    <lineage>
        <taxon>unclassified sequences</taxon>
        <taxon>metagenomes</taxon>
        <taxon>ecological metagenomes</taxon>
    </lineage>
</organism>
<dbReference type="GO" id="GO:0006457">
    <property type="term" value="P:protein folding"/>
    <property type="evidence" value="ECO:0007669"/>
    <property type="project" value="InterPro"/>
</dbReference>
<dbReference type="Gene3D" id="2.30.22.10">
    <property type="entry name" value="Head domain of nucleotide exchange factor GrpE"/>
    <property type="match status" value="1"/>
</dbReference>
<dbReference type="SUPFAM" id="SSF51064">
    <property type="entry name" value="Head domain of nucleotide exchange factor GrpE"/>
    <property type="match status" value="1"/>
</dbReference>
<dbReference type="InterPro" id="IPR009012">
    <property type="entry name" value="GrpE_head"/>
</dbReference>
<proteinExistence type="predicted"/>
<name>X0Z405_9ZZZZ</name>
<accession>X0Z405</accession>
<sequence length="42" mass="4593">HVLAQIRRGYRLHERLLRPAGVHVSTGIPTAESDSNAEEANA</sequence>
<gene>
    <name evidence="1" type="ORF">S01H4_16490</name>
</gene>
<reference evidence="1" key="1">
    <citation type="journal article" date="2014" name="Front. Microbiol.">
        <title>High frequency of phylogenetically diverse reductive dehalogenase-homologous genes in deep subseafloor sedimentary metagenomes.</title>
        <authorList>
            <person name="Kawai M."/>
            <person name="Futagami T."/>
            <person name="Toyoda A."/>
            <person name="Takaki Y."/>
            <person name="Nishi S."/>
            <person name="Hori S."/>
            <person name="Arai W."/>
            <person name="Tsubouchi T."/>
            <person name="Morono Y."/>
            <person name="Uchiyama I."/>
            <person name="Ito T."/>
            <person name="Fujiyama A."/>
            <person name="Inagaki F."/>
            <person name="Takami H."/>
        </authorList>
    </citation>
    <scope>NUCLEOTIDE SEQUENCE</scope>
    <source>
        <strain evidence="1">Expedition CK06-06</strain>
    </source>
</reference>
<evidence type="ECO:0000313" key="1">
    <source>
        <dbReference type="EMBL" id="GAG55153.1"/>
    </source>
</evidence>
<dbReference type="AlphaFoldDB" id="X0Z405"/>